<dbReference type="InterPro" id="IPR039437">
    <property type="entry name" value="FrzH/put_lumazine-bd"/>
</dbReference>
<sequence length="182" mass="19189">MKISKIILFLFFISASAISVQAQSEDEAVKFCVNNYLEGAFKGDAAKVNQAFHSSAVLKSINASGAVADMPVSKFVGGMPAGGMQGRGASSYKIISYSYIGSSALATVEIQFPEYKFIDLLSLLKVGSEWKIVSRVYSKADLDAQVKGMGVSTSTSSVATAPAKPAVKKSTANVKPKADDGW</sequence>
<evidence type="ECO:0000256" key="2">
    <source>
        <dbReference type="SAM" id="SignalP"/>
    </source>
</evidence>
<proteinExistence type="predicted"/>
<feature type="region of interest" description="Disordered" evidence="1">
    <location>
        <begin position="160"/>
        <end position="182"/>
    </location>
</feature>
<dbReference type="InterPro" id="IPR032710">
    <property type="entry name" value="NTF2-like_dom_sf"/>
</dbReference>
<dbReference type="SUPFAM" id="SSF54427">
    <property type="entry name" value="NTF2-like"/>
    <property type="match status" value="1"/>
</dbReference>
<feature type="signal peptide" evidence="2">
    <location>
        <begin position="1"/>
        <end position="22"/>
    </location>
</feature>
<protein>
    <submittedName>
        <fullName evidence="3">Putative lumazine-binding protein</fullName>
    </submittedName>
</protein>
<evidence type="ECO:0000313" key="3">
    <source>
        <dbReference type="EMBL" id="PWK17003.1"/>
    </source>
</evidence>
<name>A0A316DK09_9BACT</name>
<keyword evidence="2" id="KW-0732">Signal</keyword>
<dbReference type="OrthoDB" id="8445243at2"/>
<gene>
    <name evidence="3" type="ORF">LV89_04557</name>
</gene>
<organism evidence="3 4">
    <name type="scientific">Arcicella aurantiaca</name>
    <dbReference type="NCBI Taxonomy" id="591202"/>
    <lineage>
        <taxon>Bacteria</taxon>
        <taxon>Pseudomonadati</taxon>
        <taxon>Bacteroidota</taxon>
        <taxon>Cytophagia</taxon>
        <taxon>Cytophagales</taxon>
        <taxon>Flectobacillaceae</taxon>
        <taxon>Arcicella</taxon>
    </lineage>
</organism>
<dbReference type="EMBL" id="QGGO01000039">
    <property type="protein sequence ID" value="PWK17003.1"/>
    <property type="molecule type" value="Genomic_DNA"/>
</dbReference>
<evidence type="ECO:0000313" key="4">
    <source>
        <dbReference type="Proteomes" id="UP000245489"/>
    </source>
</evidence>
<accession>A0A316DK09</accession>
<feature type="chain" id="PRO_5016421524" evidence="2">
    <location>
        <begin position="23"/>
        <end position="182"/>
    </location>
</feature>
<evidence type="ECO:0000256" key="1">
    <source>
        <dbReference type="SAM" id="MobiDB-lite"/>
    </source>
</evidence>
<comment type="caution">
    <text evidence="3">The sequence shown here is derived from an EMBL/GenBank/DDBJ whole genome shotgun (WGS) entry which is preliminary data.</text>
</comment>
<dbReference type="AlphaFoldDB" id="A0A316DK09"/>
<feature type="compositionally biased region" description="Low complexity" evidence="1">
    <location>
        <begin position="160"/>
        <end position="172"/>
    </location>
</feature>
<dbReference type="Proteomes" id="UP000245489">
    <property type="component" value="Unassembled WGS sequence"/>
</dbReference>
<dbReference type="RefSeq" id="WP_109745205.1">
    <property type="nucleotide sequence ID" value="NZ_QGGO01000039.1"/>
</dbReference>
<dbReference type="Gene3D" id="3.10.450.50">
    <property type="match status" value="1"/>
</dbReference>
<reference evidence="3 4" key="1">
    <citation type="submission" date="2018-05" db="EMBL/GenBank/DDBJ databases">
        <title>Genomic Encyclopedia of Archaeal and Bacterial Type Strains, Phase II (KMG-II): from individual species to whole genera.</title>
        <authorList>
            <person name="Goeker M."/>
        </authorList>
    </citation>
    <scope>NUCLEOTIDE SEQUENCE [LARGE SCALE GENOMIC DNA]</scope>
    <source>
        <strain evidence="3 4">DSM 22214</strain>
    </source>
</reference>
<dbReference type="Pfam" id="PF12893">
    <property type="entry name" value="Lumazine_bd_2"/>
    <property type="match status" value="1"/>
</dbReference>
<keyword evidence="4" id="KW-1185">Reference proteome</keyword>